<feature type="transmembrane region" description="Helical" evidence="1">
    <location>
        <begin position="181"/>
        <end position="200"/>
    </location>
</feature>
<reference evidence="2 3" key="1">
    <citation type="submission" date="2020-08" db="EMBL/GenBank/DDBJ databases">
        <authorList>
            <person name="Xu S."/>
            <person name="Li A."/>
        </authorList>
    </citation>
    <scope>NUCLEOTIDE SEQUENCE [LARGE SCALE GENOMIC DNA]</scope>
    <source>
        <strain evidence="2 3">119BY6-57</strain>
    </source>
</reference>
<dbReference type="AlphaFoldDB" id="A0A7W3Y561"/>
<accession>A0A7W3Y561</accession>
<keyword evidence="1" id="KW-0472">Membrane</keyword>
<feature type="transmembrane region" description="Helical" evidence="1">
    <location>
        <begin position="265"/>
        <end position="282"/>
    </location>
</feature>
<protein>
    <submittedName>
        <fullName evidence="2">Short-chain fatty acid transporter</fullName>
    </submittedName>
</protein>
<evidence type="ECO:0000256" key="1">
    <source>
        <dbReference type="SAM" id="Phobius"/>
    </source>
</evidence>
<dbReference type="PANTHER" id="PTHR41983">
    <property type="entry name" value="SHORT-CHAIN FATTY ACID TRANSPORTER-RELATED"/>
    <property type="match status" value="1"/>
</dbReference>
<dbReference type="Pfam" id="PF02667">
    <property type="entry name" value="SCFA_trans"/>
    <property type="match status" value="1"/>
</dbReference>
<name>A0A7W3Y561_9GAMM</name>
<feature type="transmembrane region" description="Helical" evidence="1">
    <location>
        <begin position="412"/>
        <end position="433"/>
    </location>
</feature>
<keyword evidence="3" id="KW-1185">Reference proteome</keyword>
<evidence type="ECO:0000313" key="3">
    <source>
        <dbReference type="Proteomes" id="UP000523196"/>
    </source>
</evidence>
<feature type="transmembrane region" description="Helical" evidence="1">
    <location>
        <begin position="20"/>
        <end position="38"/>
    </location>
</feature>
<comment type="caution">
    <text evidence="2">The sequence shown here is derived from an EMBL/GenBank/DDBJ whole genome shotgun (WGS) entry which is preliminary data.</text>
</comment>
<dbReference type="PANTHER" id="PTHR41983:SF2">
    <property type="entry name" value="SHORT-CHAIN FATTY ACID TRANSPORTER-RELATED"/>
    <property type="match status" value="1"/>
</dbReference>
<feature type="transmembrane region" description="Helical" evidence="1">
    <location>
        <begin position="50"/>
        <end position="75"/>
    </location>
</feature>
<feature type="transmembrane region" description="Helical" evidence="1">
    <location>
        <begin position="294"/>
        <end position="315"/>
    </location>
</feature>
<dbReference type="RefSeq" id="WP_182685921.1">
    <property type="nucleotide sequence ID" value="NZ_JACHTF010000005.1"/>
</dbReference>
<dbReference type="GO" id="GO:0005886">
    <property type="term" value="C:plasma membrane"/>
    <property type="evidence" value="ECO:0007669"/>
    <property type="project" value="TreeGrafter"/>
</dbReference>
<evidence type="ECO:0000313" key="2">
    <source>
        <dbReference type="EMBL" id="MBB1060163.1"/>
    </source>
</evidence>
<keyword evidence="1" id="KW-0812">Transmembrane</keyword>
<organism evidence="2 3">
    <name type="scientific">Marilutibacter spongiae</name>
    <dbReference type="NCBI Taxonomy" id="2025720"/>
    <lineage>
        <taxon>Bacteria</taxon>
        <taxon>Pseudomonadati</taxon>
        <taxon>Pseudomonadota</taxon>
        <taxon>Gammaproteobacteria</taxon>
        <taxon>Lysobacterales</taxon>
        <taxon>Lysobacteraceae</taxon>
        <taxon>Marilutibacter</taxon>
    </lineage>
</organism>
<keyword evidence="1" id="KW-1133">Transmembrane helix</keyword>
<feature type="transmembrane region" description="Helical" evidence="1">
    <location>
        <begin position="135"/>
        <end position="161"/>
    </location>
</feature>
<feature type="transmembrane region" description="Helical" evidence="1">
    <location>
        <begin position="95"/>
        <end position="123"/>
    </location>
</feature>
<sequence>MLNRLSRPAVRLVERYLPDAYLLVLLLTLVAAASAMLVERQTPVAVLRMWGEGFWGLLAFSMQMLLVLATGFMLASTPLVKAWLARLAALARGPGSAIVMVSLVSLAASWINWGFGLVVGALFARELAAQVRVDYRLLVASAYSGFVVWHGGLAGSIPLTIATEGHFMADAMGVVPTTRTIFAPYNLAIVALLFVVVPLVNRWMLPPSGEAVLHVPEAEPSAPPHADAASPADRLEDSRWLSWLVGLAGIGFLADHFIGGGGLDLNIVNQAFLMLAIVLHGTPRRLLASLQQAVRGGAGIVIQFPFYAGIMAIMVDSGLAATLSQGFVSIATERTLPFWSFIAGGALNLFVPSGGGQWAVQAPIMVPAAETLGADVAKVAMGVAWGDAWTNLVQPFWALPVLALAGLKARDIMGFCLVQLLATGLVIGACLLWL</sequence>
<gene>
    <name evidence="2" type="ORF">H4F98_06195</name>
</gene>
<proteinExistence type="predicted"/>
<dbReference type="InterPro" id="IPR006160">
    <property type="entry name" value="SCFA_transpt_AtoE"/>
</dbReference>
<dbReference type="EMBL" id="JACHTF010000005">
    <property type="protein sequence ID" value="MBB1060163.1"/>
    <property type="molecule type" value="Genomic_DNA"/>
</dbReference>
<dbReference type="Proteomes" id="UP000523196">
    <property type="component" value="Unassembled WGS sequence"/>
</dbReference>